<accession>A0ACC0YYT1</accession>
<protein>
    <submittedName>
        <fullName evidence="1">Uncharacterized protein</fullName>
    </submittedName>
</protein>
<reference evidence="2" key="1">
    <citation type="journal article" date="2023" name="G3 (Bethesda)">
        <title>Genome assembly and association tests identify interacting loci associated with vigor, precocity, and sex in interspecific pistachio rootstocks.</title>
        <authorList>
            <person name="Palmer W."/>
            <person name="Jacygrad E."/>
            <person name="Sagayaradj S."/>
            <person name="Cavanaugh K."/>
            <person name="Han R."/>
            <person name="Bertier L."/>
            <person name="Beede B."/>
            <person name="Kafkas S."/>
            <person name="Golino D."/>
            <person name="Preece J."/>
            <person name="Michelmore R."/>
        </authorList>
    </citation>
    <scope>NUCLEOTIDE SEQUENCE [LARGE SCALE GENOMIC DNA]</scope>
</reference>
<evidence type="ECO:0000313" key="1">
    <source>
        <dbReference type="EMBL" id="KAJ0042780.1"/>
    </source>
</evidence>
<dbReference type="Proteomes" id="UP001163603">
    <property type="component" value="Chromosome 4"/>
</dbReference>
<sequence>MDEIPKPDGNLSQTLHLFSLRGFNERDTFSHSGCTSHNIGKISRQFITGRLYNFRGTAAALMILQFHQAHILTHYIRSLLRGRGLLFADQQSMANEKTATLVKAYASGDGTIFRIDFARAIVKMSNLGVLSGSQASTFHLNVGFFSPTCVGVSSLLPQVHLLKSLLHVP</sequence>
<name>A0ACC0YYT1_9ROSI</name>
<evidence type="ECO:0000313" key="2">
    <source>
        <dbReference type="Proteomes" id="UP001163603"/>
    </source>
</evidence>
<keyword evidence="2" id="KW-1185">Reference proteome</keyword>
<organism evidence="1 2">
    <name type="scientific">Pistacia integerrima</name>
    <dbReference type="NCBI Taxonomy" id="434235"/>
    <lineage>
        <taxon>Eukaryota</taxon>
        <taxon>Viridiplantae</taxon>
        <taxon>Streptophyta</taxon>
        <taxon>Embryophyta</taxon>
        <taxon>Tracheophyta</taxon>
        <taxon>Spermatophyta</taxon>
        <taxon>Magnoliopsida</taxon>
        <taxon>eudicotyledons</taxon>
        <taxon>Gunneridae</taxon>
        <taxon>Pentapetalae</taxon>
        <taxon>rosids</taxon>
        <taxon>malvids</taxon>
        <taxon>Sapindales</taxon>
        <taxon>Anacardiaceae</taxon>
        <taxon>Pistacia</taxon>
    </lineage>
</organism>
<comment type="caution">
    <text evidence="1">The sequence shown here is derived from an EMBL/GenBank/DDBJ whole genome shotgun (WGS) entry which is preliminary data.</text>
</comment>
<dbReference type="EMBL" id="CM047739">
    <property type="protein sequence ID" value="KAJ0042780.1"/>
    <property type="molecule type" value="Genomic_DNA"/>
</dbReference>
<gene>
    <name evidence="1" type="ORF">Pint_18154</name>
</gene>
<proteinExistence type="predicted"/>